<feature type="transmembrane region" description="Helical" evidence="8">
    <location>
        <begin position="6"/>
        <end position="25"/>
    </location>
</feature>
<dbReference type="Gene3D" id="3.30.450.20">
    <property type="entry name" value="PAS domain"/>
    <property type="match status" value="1"/>
</dbReference>
<dbReference type="InterPro" id="IPR011006">
    <property type="entry name" value="CheY-like_superfamily"/>
</dbReference>
<evidence type="ECO:0000259" key="10">
    <source>
        <dbReference type="PROSITE" id="PS50110"/>
    </source>
</evidence>
<dbReference type="InterPro" id="IPR000014">
    <property type="entry name" value="PAS"/>
</dbReference>
<dbReference type="GO" id="GO:0005886">
    <property type="term" value="C:plasma membrane"/>
    <property type="evidence" value="ECO:0007669"/>
    <property type="project" value="TreeGrafter"/>
</dbReference>
<keyword evidence="4" id="KW-0808">Transferase</keyword>
<organism evidence="14 15">
    <name type="scientific">Candidatus Aeolococcus gillhamiae</name>
    <dbReference type="NCBI Taxonomy" id="3127015"/>
    <lineage>
        <taxon>Bacteria</taxon>
        <taxon>Bacillati</taxon>
        <taxon>Candidatus Dormiibacterota</taxon>
        <taxon>Candidatus Dormibacteria</taxon>
        <taxon>Candidatus Aeolococcales</taxon>
        <taxon>Candidatus Aeolococcaceae</taxon>
        <taxon>Candidatus Aeolococcus</taxon>
    </lineage>
</organism>
<dbReference type="Proteomes" id="UP000606991">
    <property type="component" value="Unassembled WGS sequence"/>
</dbReference>
<dbReference type="SUPFAM" id="SSF52172">
    <property type="entry name" value="CheY-like"/>
    <property type="match status" value="1"/>
</dbReference>
<feature type="transmembrane region" description="Helical" evidence="8">
    <location>
        <begin position="37"/>
        <end position="54"/>
    </location>
</feature>
<evidence type="ECO:0000256" key="4">
    <source>
        <dbReference type="ARBA" id="ARBA00022679"/>
    </source>
</evidence>
<feature type="transmembrane region" description="Helical" evidence="8">
    <location>
        <begin position="93"/>
        <end position="114"/>
    </location>
</feature>
<gene>
    <name evidence="14" type="ORF">DLM65_12910</name>
    <name evidence="13" type="ORF">JF886_02290</name>
</gene>
<evidence type="ECO:0000313" key="13">
    <source>
        <dbReference type="EMBL" id="MBJ7593684.1"/>
    </source>
</evidence>
<feature type="transmembrane region" description="Helical" evidence="8">
    <location>
        <begin position="60"/>
        <end position="81"/>
    </location>
</feature>
<dbReference type="InterPro" id="IPR035965">
    <property type="entry name" value="PAS-like_dom_sf"/>
</dbReference>
<evidence type="ECO:0000259" key="11">
    <source>
        <dbReference type="PROSITE" id="PS50112"/>
    </source>
</evidence>
<dbReference type="InterPro" id="IPR003661">
    <property type="entry name" value="HisK_dim/P_dom"/>
</dbReference>
<dbReference type="SUPFAM" id="SSF55874">
    <property type="entry name" value="ATPase domain of HSP90 chaperone/DNA topoisomerase II/histidine kinase"/>
    <property type="match status" value="1"/>
</dbReference>
<evidence type="ECO:0000259" key="12">
    <source>
        <dbReference type="PROSITE" id="PS50113"/>
    </source>
</evidence>
<dbReference type="SMART" id="SM00387">
    <property type="entry name" value="HATPase_c"/>
    <property type="match status" value="1"/>
</dbReference>
<dbReference type="PROSITE" id="PS50109">
    <property type="entry name" value="HIS_KIN"/>
    <property type="match status" value="1"/>
</dbReference>
<dbReference type="Pfam" id="PF00512">
    <property type="entry name" value="HisKA"/>
    <property type="match status" value="1"/>
</dbReference>
<evidence type="ECO:0000256" key="7">
    <source>
        <dbReference type="PROSITE-ProRule" id="PRU00169"/>
    </source>
</evidence>
<dbReference type="SMART" id="SM00091">
    <property type="entry name" value="PAS"/>
    <property type="match status" value="1"/>
</dbReference>
<dbReference type="PROSITE" id="PS50112">
    <property type="entry name" value="PAS"/>
    <property type="match status" value="1"/>
</dbReference>
<evidence type="ECO:0000313" key="15">
    <source>
        <dbReference type="Proteomes" id="UP000248724"/>
    </source>
</evidence>
<dbReference type="GO" id="GO:0000155">
    <property type="term" value="F:phosphorelay sensor kinase activity"/>
    <property type="evidence" value="ECO:0007669"/>
    <property type="project" value="InterPro"/>
</dbReference>
<dbReference type="PANTHER" id="PTHR43047:SF72">
    <property type="entry name" value="OSMOSENSING HISTIDINE PROTEIN KINASE SLN1"/>
    <property type="match status" value="1"/>
</dbReference>
<evidence type="ECO:0000256" key="1">
    <source>
        <dbReference type="ARBA" id="ARBA00000085"/>
    </source>
</evidence>
<dbReference type="SMART" id="SM00388">
    <property type="entry name" value="HisKA"/>
    <property type="match status" value="1"/>
</dbReference>
<evidence type="ECO:0000256" key="5">
    <source>
        <dbReference type="ARBA" id="ARBA00022777"/>
    </source>
</evidence>
<evidence type="ECO:0000256" key="2">
    <source>
        <dbReference type="ARBA" id="ARBA00012438"/>
    </source>
</evidence>
<dbReference type="SUPFAM" id="SSF55785">
    <property type="entry name" value="PYP-like sensor domain (PAS domain)"/>
    <property type="match status" value="1"/>
</dbReference>
<dbReference type="Gene3D" id="1.10.287.130">
    <property type="match status" value="1"/>
</dbReference>
<accession>A0A2W5Z6S7</accession>
<reference evidence="14 15" key="1">
    <citation type="journal article" date="2017" name="Nature">
        <title>Atmospheric trace gases support primary production in Antarctic desert surface soil.</title>
        <authorList>
            <person name="Ji M."/>
            <person name="Greening C."/>
            <person name="Vanwonterghem I."/>
            <person name="Carere C.R."/>
            <person name="Bay S.K."/>
            <person name="Steen J.A."/>
            <person name="Montgomery K."/>
            <person name="Lines T."/>
            <person name="Beardall J."/>
            <person name="van Dorst J."/>
            <person name="Snape I."/>
            <person name="Stott M.B."/>
            <person name="Hugenholtz P."/>
            <person name="Ferrari B.C."/>
        </authorList>
    </citation>
    <scope>NUCLEOTIDE SEQUENCE [LARGE SCALE GENOMIC DNA]</scope>
    <source>
        <strain evidence="14">RRmetagenome_bin12</strain>
    </source>
</reference>
<keyword evidence="3 7" id="KW-0597">Phosphoprotein</keyword>
<dbReference type="InterPro" id="IPR000700">
    <property type="entry name" value="PAS-assoc_C"/>
</dbReference>
<dbReference type="EMBL" id="QHBU01000256">
    <property type="protein sequence ID" value="PZR78545.1"/>
    <property type="molecule type" value="Genomic_DNA"/>
</dbReference>
<dbReference type="NCBIfam" id="TIGR00229">
    <property type="entry name" value="sensory_box"/>
    <property type="match status" value="1"/>
</dbReference>
<dbReference type="InterPro" id="IPR036097">
    <property type="entry name" value="HisK_dim/P_sf"/>
</dbReference>
<evidence type="ECO:0000256" key="3">
    <source>
        <dbReference type="ARBA" id="ARBA00022553"/>
    </source>
</evidence>
<feature type="domain" description="Histidine kinase" evidence="9">
    <location>
        <begin position="500"/>
        <end position="716"/>
    </location>
</feature>
<proteinExistence type="predicted"/>
<dbReference type="PROSITE" id="PS50110">
    <property type="entry name" value="RESPONSE_REGULATORY"/>
    <property type="match status" value="1"/>
</dbReference>
<dbReference type="InterPro" id="IPR001789">
    <property type="entry name" value="Sig_transdc_resp-reg_receiver"/>
</dbReference>
<dbReference type="AlphaFoldDB" id="A0A2W5Z6S7"/>
<dbReference type="InterPro" id="IPR036890">
    <property type="entry name" value="HATPase_C_sf"/>
</dbReference>
<dbReference type="GO" id="GO:0009927">
    <property type="term" value="F:histidine phosphotransfer kinase activity"/>
    <property type="evidence" value="ECO:0007669"/>
    <property type="project" value="TreeGrafter"/>
</dbReference>
<dbReference type="EC" id="2.7.13.3" evidence="2"/>
<dbReference type="GO" id="GO:0006355">
    <property type="term" value="P:regulation of DNA-templated transcription"/>
    <property type="evidence" value="ECO:0007669"/>
    <property type="project" value="InterPro"/>
</dbReference>
<dbReference type="CDD" id="cd00082">
    <property type="entry name" value="HisKA"/>
    <property type="match status" value="1"/>
</dbReference>
<feature type="modified residue" description="4-aspartylphosphate" evidence="7">
    <location>
        <position position="790"/>
    </location>
</feature>
<dbReference type="Pfam" id="PF00072">
    <property type="entry name" value="Response_reg"/>
    <property type="match status" value="1"/>
</dbReference>
<reference evidence="14" key="2">
    <citation type="submission" date="2018-05" db="EMBL/GenBank/DDBJ databases">
        <authorList>
            <person name="Ferrari B."/>
        </authorList>
    </citation>
    <scope>NUCLEOTIDE SEQUENCE</scope>
    <source>
        <strain evidence="14">RRmetagenome_bin12</strain>
    </source>
</reference>
<sequence>MTQALAALQWAVAAALFVLGLVTVVDWVRHHGRTRRYLAAAVGFLGVISLLGRVGQVSGFAGAVLSAVSIFLLMASALGFALFRDSLVPMQRWALWTCVGGVALVTAAAIAVNLDGNTTKPGALSWAIDIVLLLTWCAVVGAAILRLWMVSGSLPRVQRARIRALSAGFAGIILAVLGVVATVGVDSPAQQIAVESVVFLSIPLLAVALSPPRWLRRVWRESEEIQLRHALNNLLLFSPDEETLAARALEWAARLLGGGAAMLALDGRVLALSGISEADGERLHRELEGMRKSAGLSFTSTLGAAAVVPLNAQAGDGYLAVLAGPFTPLFGDEELARLAQYAVSITVALDRVHLVAGMRRNAELLDLAYDAVFSWDFDTREIQYWNRAASELYGYSRDEAVGKDPLPLLQSEYSVPLEVIVATLREHNHWEGELRQITKDGRDLNISARWAVQRDTSGKPVAVLEINRDISNEKRAADELRHARDVAEQASNAKSEYLSRMSHELRTPLAAMLGFSDLLEMREPREDQLSAIDAIQRAGSHLLSLVNDVLDIARIEAGRETLSLQPQDVRAVLEECVGLVTQTANERRMTLSMRIDGPDRIHVRADRHRLVQVLLNLLSNAIKYGTEGGHVIAGAAVRGGAVEIDVIDDGPGLDETEQQRLFQPFERLGAERTHIQGTGLGLALARQLTVAMGGTLVLRSTKGEGATFTVRLQKATGTDAATVIAAAGPPVLKDSVSGRTVLYVEDNLATISLVESIFALRPSVRLLTAMQGGLAVDLAREHCPDLVILDLHLPDLNGDEVLRVLRSDIRTGNIPVVIYSADATEPQVRRLLNAGALAFLTKPARVTDFLEMIDGVLGRPAEVRTVS</sequence>
<dbReference type="Gene3D" id="3.30.565.10">
    <property type="entry name" value="Histidine kinase-like ATPase, C-terminal domain"/>
    <property type="match status" value="1"/>
</dbReference>
<evidence type="ECO:0000259" key="9">
    <source>
        <dbReference type="PROSITE" id="PS50109"/>
    </source>
</evidence>
<dbReference type="PANTHER" id="PTHR43047">
    <property type="entry name" value="TWO-COMPONENT HISTIDINE PROTEIN KINASE"/>
    <property type="match status" value="1"/>
</dbReference>
<feature type="transmembrane region" description="Helical" evidence="8">
    <location>
        <begin position="126"/>
        <end position="150"/>
    </location>
</feature>
<dbReference type="InterPro" id="IPR005467">
    <property type="entry name" value="His_kinase_dom"/>
</dbReference>
<dbReference type="Proteomes" id="UP000248724">
    <property type="component" value="Unassembled WGS sequence"/>
</dbReference>
<dbReference type="SUPFAM" id="SSF47384">
    <property type="entry name" value="Homodimeric domain of signal transducing histidine kinase"/>
    <property type="match status" value="1"/>
</dbReference>
<keyword evidence="8" id="KW-0812">Transmembrane</keyword>
<feature type="domain" description="PAC" evidence="12">
    <location>
        <begin position="430"/>
        <end position="482"/>
    </location>
</feature>
<dbReference type="InterPro" id="IPR004358">
    <property type="entry name" value="Sig_transdc_His_kin-like_C"/>
</dbReference>
<dbReference type="EMBL" id="JAEKNS010000032">
    <property type="protein sequence ID" value="MBJ7593684.1"/>
    <property type="molecule type" value="Genomic_DNA"/>
</dbReference>
<keyword evidence="5" id="KW-0418">Kinase</keyword>
<keyword evidence="6" id="KW-0902">Two-component regulatory system</keyword>
<dbReference type="Pfam" id="PF02518">
    <property type="entry name" value="HATPase_c"/>
    <property type="match status" value="1"/>
</dbReference>
<dbReference type="CDD" id="cd00075">
    <property type="entry name" value="HATPase"/>
    <property type="match status" value="1"/>
</dbReference>
<name>A0A2W5Z6S7_9BACT</name>
<evidence type="ECO:0000256" key="6">
    <source>
        <dbReference type="ARBA" id="ARBA00023012"/>
    </source>
</evidence>
<comment type="caution">
    <text evidence="14">The sequence shown here is derived from an EMBL/GenBank/DDBJ whole genome shotgun (WGS) entry which is preliminary data.</text>
</comment>
<feature type="transmembrane region" description="Helical" evidence="8">
    <location>
        <begin position="162"/>
        <end position="185"/>
    </location>
</feature>
<feature type="domain" description="Response regulatory" evidence="10">
    <location>
        <begin position="740"/>
        <end position="857"/>
    </location>
</feature>
<reference evidence="13 16" key="3">
    <citation type="submission" date="2020-10" db="EMBL/GenBank/DDBJ databases">
        <title>Ca. Dormibacterota MAGs.</title>
        <authorList>
            <person name="Montgomery K."/>
        </authorList>
    </citation>
    <scope>NUCLEOTIDE SEQUENCE [LARGE SCALE GENOMIC DNA]</scope>
    <source>
        <strain evidence="13">SC8812_S17_18</strain>
    </source>
</reference>
<feature type="domain" description="PAS" evidence="11">
    <location>
        <begin position="357"/>
        <end position="406"/>
    </location>
</feature>
<dbReference type="InterPro" id="IPR013767">
    <property type="entry name" value="PAS_fold"/>
</dbReference>
<dbReference type="Pfam" id="PF00989">
    <property type="entry name" value="PAS"/>
    <property type="match status" value="1"/>
</dbReference>
<protein>
    <recommendedName>
        <fullName evidence="2">histidine kinase</fullName>
        <ecNumber evidence="2">2.7.13.3</ecNumber>
    </recommendedName>
</protein>
<evidence type="ECO:0000313" key="14">
    <source>
        <dbReference type="EMBL" id="PZR78545.1"/>
    </source>
</evidence>
<dbReference type="InterPro" id="IPR003594">
    <property type="entry name" value="HATPase_dom"/>
</dbReference>
<keyword evidence="8" id="KW-1133">Transmembrane helix</keyword>
<dbReference type="Gene3D" id="3.40.50.2300">
    <property type="match status" value="1"/>
</dbReference>
<comment type="catalytic activity">
    <reaction evidence="1">
        <text>ATP + protein L-histidine = ADP + protein N-phospho-L-histidine.</text>
        <dbReference type="EC" id="2.7.13.3"/>
    </reaction>
</comment>
<dbReference type="SMART" id="SM00448">
    <property type="entry name" value="REC"/>
    <property type="match status" value="1"/>
</dbReference>
<dbReference type="RefSeq" id="WP_337309197.1">
    <property type="nucleotide sequence ID" value="NZ_JAEKNS010000032.1"/>
</dbReference>
<evidence type="ECO:0000256" key="8">
    <source>
        <dbReference type="SAM" id="Phobius"/>
    </source>
</evidence>
<keyword evidence="8" id="KW-0472">Membrane</keyword>
<dbReference type="PROSITE" id="PS50113">
    <property type="entry name" value="PAC"/>
    <property type="match status" value="1"/>
</dbReference>
<evidence type="ECO:0000313" key="16">
    <source>
        <dbReference type="Proteomes" id="UP000606991"/>
    </source>
</evidence>
<dbReference type="CDD" id="cd00130">
    <property type="entry name" value="PAS"/>
    <property type="match status" value="1"/>
</dbReference>
<dbReference type="PRINTS" id="PR00344">
    <property type="entry name" value="BCTRLSENSOR"/>
</dbReference>
<accession>A0A934JV30</accession>